<dbReference type="Proteomes" id="UP000785679">
    <property type="component" value="Unassembled WGS sequence"/>
</dbReference>
<dbReference type="EMBL" id="RRYP01000796">
    <property type="protein sequence ID" value="TNV86846.1"/>
    <property type="molecule type" value="Genomic_DNA"/>
</dbReference>
<gene>
    <name evidence="2" type="ORF">FGO68_gene1368</name>
</gene>
<keyword evidence="3" id="KW-1185">Reference proteome</keyword>
<dbReference type="Gene3D" id="1.25.40.10">
    <property type="entry name" value="Tetratricopeptide repeat domain"/>
    <property type="match status" value="1"/>
</dbReference>
<feature type="compositionally biased region" description="Basic and acidic residues" evidence="1">
    <location>
        <begin position="22"/>
        <end position="33"/>
    </location>
</feature>
<dbReference type="InterPro" id="IPR011990">
    <property type="entry name" value="TPR-like_helical_dom_sf"/>
</dbReference>
<feature type="region of interest" description="Disordered" evidence="1">
    <location>
        <begin position="1"/>
        <end position="33"/>
    </location>
</feature>
<name>A0A8J8P7B5_HALGN</name>
<dbReference type="AlphaFoldDB" id="A0A8J8P7B5"/>
<organism evidence="2 3">
    <name type="scientific">Halteria grandinella</name>
    <dbReference type="NCBI Taxonomy" id="5974"/>
    <lineage>
        <taxon>Eukaryota</taxon>
        <taxon>Sar</taxon>
        <taxon>Alveolata</taxon>
        <taxon>Ciliophora</taxon>
        <taxon>Intramacronucleata</taxon>
        <taxon>Spirotrichea</taxon>
        <taxon>Stichotrichia</taxon>
        <taxon>Sporadotrichida</taxon>
        <taxon>Halteriidae</taxon>
        <taxon>Halteria</taxon>
    </lineage>
</organism>
<comment type="caution">
    <text evidence="2">The sequence shown here is derived from an EMBL/GenBank/DDBJ whole genome shotgun (WGS) entry which is preliminary data.</text>
</comment>
<reference evidence="2" key="1">
    <citation type="submission" date="2019-06" db="EMBL/GenBank/DDBJ databases">
        <authorList>
            <person name="Zheng W."/>
        </authorList>
    </citation>
    <scope>NUCLEOTIDE SEQUENCE</scope>
    <source>
        <strain evidence="2">QDHG01</strain>
    </source>
</reference>
<evidence type="ECO:0000256" key="1">
    <source>
        <dbReference type="SAM" id="MobiDB-lite"/>
    </source>
</evidence>
<dbReference type="OrthoDB" id="299411at2759"/>
<evidence type="ECO:0000313" key="3">
    <source>
        <dbReference type="Proteomes" id="UP000785679"/>
    </source>
</evidence>
<protein>
    <submittedName>
        <fullName evidence="2">Uncharacterized protein</fullName>
    </submittedName>
</protein>
<sequence>MEMFTQGAHKAGPEANPLSANTKEEGKKQKGKIADLSDTGIVTETLGQVQAEGAAGMEDSFQKLYSKELDLDEDEVPIILHELNDSAIHFISRDQYERALSLLQKAQTLIDRLQFQKNPSDRLMVFLTMHNMALCFQKLGALEECALCLEASLQTLSSPFLSLKPDPDPFGGIDPSKKLKRLKYECKTHMQVCALLSQLHRHKEALVHAEKSVQIAQYMVEDMLGMCGQYYQKVVMAKRNEQIAQDIIQNSENGGEGLKDLIYYDDSVSMLERTAYRVYPIVYECSQKLITPSENVQQLLDQVPSNIPKLNMKAVLGYLNQSEWLYLLNIGNIMQITPMTVHDLYTSQTFEVELTRDSVLEKEDQFFGRVLLLHIY</sequence>
<proteinExistence type="predicted"/>
<accession>A0A8J8P7B5</accession>
<dbReference type="SUPFAM" id="SSF48452">
    <property type="entry name" value="TPR-like"/>
    <property type="match status" value="1"/>
</dbReference>
<evidence type="ECO:0000313" key="2">
    <source>
        <dbReference type="EMBL" id="TNV86846.1"/>
    </source>
</evidence>